<name>A0AAN9C0R4_9CAEN</name>
<protein>
    <recommendedName>
        <fullName evidence="4">Endonuclease-reverse transcriptase</fullName>
    </recommendedName>
</protein>
<keyword evidence="3" id="KW-1185">Reference proteome</keyword>
<reference evidence="2 3" key="1">
    <citation type="submission" date="2024-02" db="EMBL/GenBank/DDBJ databases">
        <title>Chromosome-scale genome assembly of the rough periwinkle Littorina saxatilis.</title>
        <authorList>
            <person name="De Jode A."/>
            <person name="Faria R."/>
            <person name="Formenti G."/>
            <person name="Sims Y."/>
            <person name="Smith T.P."/>
            <person name="Tracey A."/>
            <person name="Wood J.M.D."/>
            <person name="Zagrodzka Z.B."/>
            <person name="Johannesson K."/>
            <person name="Butlin R.K."/>
            <person name="Leder E.H."/>
        </authorList>
    </citation>
    <scope>NUCLEOTIDE SEQUENCE [LARGE SCALE GENOMIC DNA]</scope>
    <source>
        <strain evidence="2">Snail1</strain>
        <tissue evidence="2">Muscle</tissue>
    </source>
</reference>
<gene>
    <name evidence="2" type="ORF">V1264_002011</name>
</gene>
<feature type="region of interest" description="Disordered" evidence="1">
    <location>
        <begin position="1"/>
        <end position="23"/>
    </location>
</feature>
<feature type="compositionally biased region" description="Basic and acidic residues" evidence="1">
    <location>
        <begin position="1"/>
        <end position="17"/>
    </location>
</feature>
<evidence type="ECO:0000313" key="2">
    <source>
        <dbReference type="EMBL" id="KAK7116306.1"/>
    </source>
</evidence>
<dbReference type="EMBL" id="JBAMIC010000001">
    <property type="protein sequence ID" value="KAK7116306.1"/>
    <property type="molecule type" value="Genomic_DNA"/>
</dbReference>
<sequence length="138" mass="16309">MHSTTGERPRLPPEKSRPSSTAASGWVLKIRWPETISNADLWERTCQLPAEELIRKRRWGWIGHTLRKPSTNITRQALRWNPQGKRKRGRPRNTWRRDLEADTRKMGYTWSQIEKMAQDRRLWRAVVGGPYPDRSDGH</sequence>
<evidence type="ECO:0008006" key="4">
    <source>
        <dbReference type="Google" id="ProtNLM"/>
    </source>
</evidence>
<evidence type="ECO:0000256" key="1">
    <source>
        <dbReference type="SAM" id="MobiDB-lite"/>
    </source>
</evidence>
<accession>A0AAN9C0R4</accession>
<dbReference type="Proteomes" id="UP001374579">
    <property type="component" value="Unassembled WGS sequence"/>
</dbReference>
<evidence type="ECO:0000313" key="3">
    <source>
        <dbReference type="Proteomes" id="UP001374579"/>
    </source>
</evidence>
<proteinExistence type="predicted"/>
<comment type="caution">
    <text evidence="2">The sequence shown here is derived from an EMBL/GenBank/DDBJ whole genome shotgun (WGS) entry which is preliminary data.</text>
</comment>
<dbReference type="AlphaFoldDB" id="A0AAN9C0R4"/>
<organism evidence="2 3">
    <name type="scientific">Littorina saxatilis</name>
    <dbReference type="NCBI Taxonomy" id="31220"/>
    <lineage>
        <taxon>Eukaryota</taxon>
        <taxon>Metazoa</taxon>
        <taxon>Spiralia</taxon>
        <taxon>Lophotrochozoa</taxon>
        <taxon>Mollusca</taxon>
        <taxon>Gastropoda</taxon>
        <taxon>Caenogastropoda</taxon>
        <taxon>Littorinimorpha</taxon>
        <taxon>Littorinoidea</taxon>
        <taxon>Littorinidae</taxon>
        <taxon>Littorina</taxon>
    </lineage>
</organism>